<dbReference type="RefSeq" id="WP_135481456.1">
    <property type="nucleotide sequence ID" value="NZ_SRMF01000001.1"/>
</dbReference>
<dbReference type="Proteomes" id="UP000297475">
    <property type="component" value="Unassembled WGS sequence"/>
</dbReference>
<dbReference type="InterPro" id="IPR048342">
    <property type="entry name" value="DUF1285_C"/>
</dbReference>
<dbReference type="EMBL" id="SRMF01000001">
    <property type="protein sequence ID" value="TGG95632.1"/>
    <property type="molecule type" value="Genomic_DNA"/>
</dbReference>
<dbReference type="Pfam" id="PF21028">
    <property type="entry name" value="DUF1285_C"/>
    <property type="match status" value="1"/>
</dbReference>
<comment type="caution">
    <text evidence="4">The sequence shown here is derived from an EMBL/GenBank/DDBJ whole genome shotgun (WGS) entry which is preliminary data.</text>
</comment>
<feature type="domain" description="DUF1285" evidence="2">
    <location>
        <begin position="20"/>
        <end position="86"/>
    </location>
</feature>
<dbReference type="Pfam" id="PF06938">
    <property type="entry name" value="DUF1285_N"/>
    <property type="match status" value="1"/>
</dbReference>
<protein>
    <submittedName>
        <fullName evidence="4">DUF1285 domain-containing protein</fullName>
    </submittedName>
</protein>
<dbReference type="InterPro" id="IPR023361">
    <property type="entry name" value="DUF1285_beta_roll_sf"/>
</dbReference>
<proteinExistence type="predicted"/>
<dbReference type="OrthoDB" id="3078366at2"/>
<reference evidence="4 5" key="1">
    <citation type="submission" date="2019-04" db="EMBL/GenBank/DDBJ databases">
        <title>Natronospirillum operosus gen. nov., sp. nov., a haloalkaliphilic satellite isolated from decaying biomass of laboratory culture of cyanobacterium Geitlerinema sp. and proposal of Natronospirillaceae fam. nov. and Saccharospirillaceae fam. nov.</title>
        <authorList>
            <person name="Kevbrin V."/>
            <person name="Boltyanskaya Y."/>
            <person name="Koziaeva V."/>
            <person name="Grouzdev D.S."/>
            <person name="Park M."/>
            <person name="Cho J."/>
        </authorList>
    </citation>
    <scope>NUCLEOTIDE SEQUENCE [LARGE SCALE GENOMIC DNA]</scope>
    <source>
        <strain evidence="4 5">G-116</strain>
    </source>
</reference>
<gene>
    <name evidence="4" type="ORF">E4656_04245</name>
</gene>
<feature type="domain" description="DUF1285" evidence="3">
    <location>
        <begin position="87"/>
        <end position="159"/>
    </location>
</feature>
<organism evidence="4 5">
    <name type="scientific">Natronospirillum operosum</name>
    <dbReference type="NCBI Taxonomy" id="2759953"/>
    <lineage>
        <taxon>Bacteria</taxon>
        <taxon>Pseudomonadati</taxon>
        <taxon>Pseudomonadota</taxon>
        <taxon>Gammaproteobacteria</taxon>
        <taxon>Oceanospirillales</taxon>
        <taxon>Natronospirillaceae</taxon>
        <taxon>Natronospirillum</taxon>
    </lineage>
</organism>
<accession>A0A4Z0WBV2</accession>
<dbReference type="AlphaFoldDB" id="A0A4Z0WBV2"/>
<dbReference type="Gene3D" id="3.10.540.10">
    <property type="entry name" value="duf1285 like domain"/>
    <property type="match status" value="1"/>
</dbReference>
<keyword evidence="5" id="KW-1185">Reference proteome</keyword>
<sequence length="179" mass="20254">MLNLESIGRELPPGQPFRRPPTERWQPEHCGDIDIRIDAQGQWFHEGLPIRRAGLLRLLASVLVREEGNYWLKTPVEKMRIQVDDAPFVVQELNRTDTGVAMVTNVGEVLALSSPWTLQEDPDGELRPWIALTDTLGARLSRNLFYHLSHEAVNQTPDASSGDILYWPAGGQQWPLGRL</sequence>
<evidence type="ECO:0000313" key="5">
    <source>
        <dbReference type="Proteomes" id="UP000297475"/>
    </source>
</evidence>
<evidence type="ECO:0000259" key="2">
    <source>
        <dbReference type="Pfam" id="PF06938"/>
    </source>
</evidence>
<dbReference type="Gene3D" id="2.30.270.10">
    <property type="entry name" value="duf1285 protein"/>
    <property type="match status" value="1"/>
</dbReference>
<name>A0A4Z0WBV2_9GAMM</name>
<evidence type="ECO:0000259" key="3">
    <source>
        <dbReference type="Pfam" id="PF21028"/>
    </source>
</evidence>
<evidence type="ECO:0000313" key="4">
    <source>
        <dbReference type="EMBL" id="TGG95632.1"/>
    </source>
</evidence>
<feature type="region of interest" description="Disordered" evidence="1">
    <location>
        <begin position="1"/>
        <end position="25"/>
    </location>
</feature>
<evidence type="ECO:0000256" key="1">
    <source>
        <dbReference type="SAM" id="MobiDB-lite"/>
    </source>
</evidence>
<dbReference type="InterPro" id="IPR048341">
    <property type="entry name" value="DUF1285_N"/>
</dbReference>